<dbReference type="Gene3D" id="1.10.510.10">
    <property type="entry name" value="Transferase(Phosphotransferase) domain 1"/>
    <property type="match status" value="1"/>
</dbReference>
<feature type="compositionally biased region" description="Low complexity" evidence="2">
    <location>
        <begin position="882"/>
        <end position="911"/>
    </location>
</feature>
<feature type="compositionally biased region" description="Gly residues" evidence="2">
    <location>
        <begin position="965"/>
        <end position="991"/>
    </location>
</feature>
<dbReference type="OrthoDB" id="541356at2759"/>
<feature type="region of interest" description="Disordered" evidence="2">
    <location>
        <begin position="540"/>
        <end position="592"/>
    </location>
</feature>
<dbReference type="EMBL" id="PGGS01000011">
    <property type="protein sequence ID" value="PNH12294.1"/>
    <property type="molecule type" value="Genomic_DNA"/>
</dbReference>
<keyword evidence="5" id="KW-1185">Reference proteome</keyword>
<dbReference type="InterPro" id="IPR011009">
    <property type="entry name" value="Kinase-like_dom_sf"/>
</dbReference>
<evidence type="ECO:0000313" key="4">
    <source>
        <dbReference type="EMBL" id="PNH12294.1"/>
    </source>
</evidence>
<sequence>MVLSRGGRAVHSMAVCCGRQGPGAEEFAGGATGAGAWGSGGGSPVLGVYCVYGSVLPRQLLRAVTLELDQLLRLLAPCVARRLRSPSLLAEWTYLHQQLLDPAQVDALRRPRRASSLLPPEALAGAGGGGGGGAASPGQPGGRGDAGVGGGGGSPALGGGGSRASPAQVGVGSGVGGVGGVGAGSRASSAQADGGGGGAPGAQLAAAVAAMAAAMAAPSGLVSGATWAEGSSERVQPAAAAAPGWPWVALPPGAVVVGAHALPSGSADTSSAHQRLTPAEASRLVHGSAVDHQEELAAIEVLEKIGEGGYGEVYRGQYNGTEVAIKIVYEPNGGGALSTALPRARSTPMVPLSGPRASFDATSTPVTGACRNLHDAFELTVSVSVTHPHIVAVLTFFTGQSARAAARVAAGWEEARSCPRDMVLSRGGRAVHSMAVCCGRQGPGAEEFAGGATGAGAWGSGGGSPVLGVYCVYGSVLPRQLLRAVTLELDQLLRLLAPCVARRLRSPSLLAEWTYLHQQLLDPAQVDALRRPRRASSLLPPEALAGAGGGGGGGAASPGQPGGRGDAGVGGGGGSPALGGGGSRASPAQVGVGSGVGGVGGVGAGSRASSAQADGGGGGAPGAQLAAAVAAMAAAMAAPSGLVSGATWAEGSSERVQPAAAAAPGWPWVALPPGAVVVGAHALPSGSADTSSAHQRLTPAEPALPYARHPNSCGFTAKLSDFGLVRLMEPCGPEGRLAIPQGVQHGTLTHMAPEVLSNNRNLPHDSALDLYAFGIMMWQICCGGRLYPGVSNSDIPARVVREGLRPRFPPTVPPEYRSLAESCWAPSPGARPSAAEVVGALKGLMGLGQRLAGQRRYSALPLQGDSRSMLPQDAPPQPQGPQQPGWQQGWQQQGWLHRPQQQAWQQAQHGQQGQGQQGQGQHDTRPAFGPGGVGFGGPHAPRLAPQGPAGGEGAAAAQDAQATRGSGGSGGRAVGGVGSSGSGGTARGSGGRNCSRPESAALRSRSQSYSAFPVHIL</sequence>
<reference evidence="4 5" key="1">
    <citation type="journal article" date="2017" name="Mol. Biol. Evol.">
        <title>The 4-celled Tetrabaena socialis nuclear genome reveals the essential components for genetic control of cell number at the origin of multicellularity in the volvocine lineage.</title>
        <authorList>
            <person name="Featherston J."/>
            <person name="Arakaki Y."/>
            <person name="Hanschen E.R."/>
            <person name="Ferris P.J."/>
            <person name="Michod R.E."/>
            <person name="Olson B.J.S.C."/>
            <person name="Nozaki H."/>
            <person name="Durand P.M."/>
        </authorList>
    </citation>
    <scope>NUCLEOTIDE SEQUENCE [LARGE SCALE GENOMIC DNA]</scope>
    <source>
        <strain evidence="4 5">NIES-571</strain>
    </source>
</reference>
<keyword evidence="4" id="KW-0808">Transferase</keyword>
<feature type="binding site" evidence="1">
    <location>
        <position position="326"/>
    </location>
    <ligand>
        <name>ATP</name>
        <dbReference type="ChEBI" id="CHEBI:30616"/>
    </ligand>
</feature>
<dbReference type="InterPro" id="IPR051681">
    <property type="entry name" value="Ser/Thr_Kinases-Pseudokinases"/>
</dbReference>
<feature type="compositionally biased region" description="Gly residues" evidence="2">
    <location>
        <begin position="125"/>
        <end position="162"/>
    </location>
</feature>
<keyword evidence="4" id="KW-0418">Kinase</keyword>
<dbReference type="InterPro" id="IPR000719">
    <property type="entry name" value="Prot_kinase_dom"/>
</dbReference>
<accession>A0A2J8AIF0</accession>
<feature type="region of interest" description="Disordered" evidence="2">
    <location>
        <begin position="119"/>
        <end position="171"/>
    </location>
</feature>
<evidence type="ECO:0000313" key="5">
    <source>
        <dbReference type="Proteomes" id="UP000236333"/>
    </source>
</evidence>
<feature type="compositionally biased region" description="Low complexity" evidence="2">
    <location>
        <begin position="938"/>
        <end position="947"/>
    </location>
</feature>
<dbReference type="InterPro" id="IPR017441">
    <property type="entry name" value="Protein_kinase_ATP_BS"/>
</dbReference>
<organism evidence="4 5">
    <name type="scientific">Tetrabaena socialis</name>
    <dbReference type="NCBI Taxonomy" id="47790"/>
    <lineage>
        <taxon>Eukaryota</taxon>
        <taxon>Viridiplantae</taxon>
        <taxon>Chlorophyta</taxon>
        <taxon>core chlorophytes</taxon>
        <taxon>Chlorophyceae</taxon>
        <taxon>CS clade</taxon>
        <taxon>Chlamydomonadales</taxon>
        <taxon>Tetrabaenaceae</taxon>
        <taxon>Tetrabaena</taxon>
    </lineage>
</organism>
<dbReference type="Proteomes" id="UP000236333">
    <property type="component" value="Unassembled WGS sequence"/>
</dbReference>
<feature type="domain" description="Protein kinase" evidence="3">
    <location>
        <begin position="299"/>
        <end position="845"/>
    </location>
</feature>
<dbReference type="GO" id="GO:0005524">
    <property type="term" value="F:ATP binding"/>
    <property type="evidence" value="ECO:0007669"/>
    <property type="project" value="UniProtKB-UniRule"/>
</dbReference>
<dbReference type="PANTHER" id="PTHR44329">
    <property type="entry name" value="SERINE/THREONINE-PROTEIN KINASE TNNI3K-RELATED"/>
    <property type="match status" value="1"/>
</dbReference>
<dbReference type="PROSITE" id="PS50011">
    <property type="entry name" value="PROTEIN_KINASE_DOM"/>
    <property type="match status" value="1"/>
</dbReference>
<dbReference type="InterPro" id="IPR001245">
    <property type="entry name" value="Ser-Thr/Tyr_kinase_cat_dom"/>
</dbReference>
<protein>
    <submittedName>
        <fullName evidence="4">Putative LIM domain-containing serine/threonine-protein kinase</fullName>
    </submittedName>
</protein>
<dbReference type="PANTHER" id="PTHR44329:SF214">
    <property type="entry name" value="PROTEIN KINASE DOMAIN-CONTAINING PROTEIN"/>
    <property type="match status" value="1"/>
</dbReference>
<dbReference type="Gene3D" id="3.30.200.20">
    <property type="entry name" value="Phosphorylase Kinase, domain 1"/>
    <property type="match status" value="1"/>
</dbReference>
<feature type="region of interest" description="Disordered" evidence="2">
    <location>
        <begin position="864"/>
        <end position="1017"/>
    </location>
</feature>
<feature type="compositionally biased region" description="Gly residues" evidence="2">
    <location>
        <begin position="546"/>
        <end position="583"/>
    </location>
</feature>
<proteinExistence type="predicted"/>
<evidence type="ECO:0000256" key="1">
    <source>
        <dbReference type="PROSITE-ProRule" id="PRU10141"/>
    </source>
</evidence>
<dbReference type="AlphaFoldDB" id="A0A2J8AIF0"/>
<comment type="caution">
    <text evidence="4">The sequence shown here is derived from an EMBL/GenBank/DDBJ whole genome shotgun (WGS) entry which is preliminary data.</text>
</comment>
<dbReference type="Pfam" id="PF07714">
    <property type="entry name" value="PK_Tyr_Ser-Thr"/>
    <property type="match status" value="1"/>
</dbReference>
<feature type="compositionally biased region" description="Low complexity" evidence="2">
    <location>
        <begin position="954"/>
        <end position="964"/>
    </location>
</feature>
<dbReference type="SUPFAM" id="SSF56112">
    <property type="entry name" value="Protein kinase-like (PK-like)"/>
    <property type="match status" value="2"/>
</dbReference>
<evidence type="ECO:0000256" key="2">
    <source>
        <dbReference type="SAM" id="MobiDB-lite"/>
    </source>
</evidence>
<keyword evidence="1" id="KW-0067">ATP-binding</keyword>
<name>A0A2J8AIF0_9CHLO</name>
<dbReference type="GO" id="GO:0004674">
    <property type="term" value="F:protein serine/threonine kinase activity"/>
    <property type="evidence" value="ECO:0007669"/>
    <property type="project" value="TreeGrafter"/>
</dbReference>
<evidence type="ECO:0000259" key="3">
    <source>
        <dbReference type="PROSITE" id="PS50011"/>
    </source>
</evidence>
<keyword evidence="1" id="KW-0547">Nucleotide-binding</keyword>
<dbReference type="PROSITE" id="PS00107">
    <property type="entry name" value="PROTEIN_KINASE_ATP"/>
    <property type="match status" value="1"/>
</dbReference>
<gene>
    <name evidence="4" type="ORF">TSOC_000820</name>
</gene>